<gene>
    <name evidence="2" type="ORF">D0Z67_26780</name>
</gene>
<organism evidence="2 3">
    <name type="scientific">Streptomyces seoulensis</name>
    <dbReference type="NCBI Taxonomy" id="73044"/>
    <lineage>
        <taxon>Bacteria</taxon>
        <taxon>Bacillati</taxon>
        <taxon>Actinomycetota</taxon>
        <taxon>Actinomycetes</taxon>
        <taxon>Kitasatosporales</taxon>
        <taxon>Streptomycetaceae</taxon>
        <taxon>Streptomyces</taxon>
    </lineage>
</organism>
<dbReference type="RefSeq" id="WP_107059606.1">
    <property type="nucleotide sequence ID" value="NZ_CP032229.1"/>
</dbReference>
<dbReference type="PROSITE" id="PS51257">
    <property type="entry name" value="PROKAR_LIPOPROTEIN"/>
    <property type="match status" value="1"/>
</dbReference>
<dbReference type="GeneID" id="300102515"/>
<dbReference type="EMBL" id="CP032229">
    <property type="protein sequence ID" value="QBJ93529.1"/>
    <property type="molecule type" value="Genomic_DNA"/>
</dbReference>
<name>A0A4P6U0U6_STRSO</name>
<dbReference type="STRING" id="73044.GCA_000725795_04076"/>
<keyword evidence="3" id="KW-1185">Reference proteome</keyword>
<keyword evidence="1" id="KW-0812">Transmembrane</keyword>
<evidence type="ECO:0008006" key="4">
    <source>
        <dbReference type="Google" id="ProtNLM"/>
    </source>
</evidence>
<evidence type="ECO:0000313" key="2">
    <source>
        <dbReference type="EMBL" id="QBJ93529.1"/>
    </source>
</evidence>
<dbReference type="Proteomes" id="UP000292547">
    <property type="component" value="Chromosome"/>
</dbReference>
<proteinExistence type="predicted"/>
<dbReference type="OrthoDB" id="9771451at2"/>
<reference evidence="2 3" key="1">
    <citation type="submission" date="2018-08" db="EMBL/GenBank/DDBJ databases">
        <title>The complete genome sequence of Streptomyces seoulensis, a pioneer strain for nickel superoxide dismutase discovery.</title>
        <authorList>
            <person name="Shin J."/>
            <person name="Lee J.-S."/>
            <person name="Lee E.-J."/>
            <person name="Youn H.-D."/>
        </authorList>
    </citation>
    <scope>NUCLEOTIDE SEQUENCE [LARGE SCALE GENOMIC DNA]</scope>
    <source>
        <strain evidence="2 3">KCTC 9819</strain>
    </source>
</reference>
<evidence type="ECO:0000313" key="3">
    <source>
        <dbReference type="Proteomes" id="UP000292547"/>
    </source>
</evidence>
<sequence>MLLHRSALLLLVPAVATAVVLEPGTSYGTLLLTACLAGVGGGNFASSIGGVLVNFAFRESFLATRNGDGAYVAFVAAYGVCAGVTWTAYVRRRA</sequence>
<dbReference type="AlphaFoldDB" id="A0A4P6U0U6"/>
<dbReference type="KEGG" id="sseo:D0Z67_26780"/>
<accession>A0A4P6U0U6</accession>
<feature type="transmembrane region" description="Helical" evidence="1">
    <location>
        <begin position="69"/>
        <end position="89"/>
    </location>
</feature>
<evidence type="ECO:0000256" key="1">
    <source>
        <dbReference type="SAM" id="Phobius"/>
    </source>
</evidence>
<protein>
    <recommendedName>
        <fullName evidence="4">MFS transporter</fullName>
    </recommendedName>
</protein>
<dbReference type="Gene3D" id="1.20.1250.20">
    <property type="entry name" value="MFS general substrate transporter like domains"/>
    <property type="match status" value="2"/>
</dbReference>
<keyword evidence="1" id="KW-1133">Transmembrane helix</keyword>
<dbReference type="InterPro" id="IPR036259">
    <property type="entry name" value="MFS_trans_sf"/>
</dbReference>
<keyword evidence="1" id="KW-0472">Membrane</keyword>
<feature type="transmembrane region" description="Helical" evidence="1">
    <location>
        <begin position="31"/>
        <end position="57"/>
    </location>
</feature>